<sequence>MKNLTSSEIRQMFLDYFESKGHLIVPSASLIPKDDPSILWINAGVAPLKKYFDGREVPPKRRLANSQKCIRTNDIENVGDTYHHTFFEMLGNFSIGDYFRDEALGYAWELLTSPNWYGIDKERLYVTVYTDDDAAYKRWLELGVIPSHIIKSDENFWDIGPGPCGPDSEIFYDRGEEYDKRGPELIEKDIDNDRYIEIWNNVFSQYNHIDGKERKDFPELPHKNIDTGMGLERLVCVLQNGKTNYDTDLFSPIIKKLEELSGKKYTDQRAFRAIADHIKTLTFALSDGASFSNEGRGYVLRRILRRASRFGRTLGIYEPFMYKLTDSVIEIMKDAYPYLADNKKMVDDAIKAEEESFLKTLASGEKRLSEFIKNGSKITGSDVFKLYDTYGFPYELTAEILNEHGIKINKDEFDKCMQEQKTRAKEANKNASGMNVQGDVVNLNEKSLFVGYDTLECDGKVIFVGDNMGNSADIYSEGIVITDKTPFYATMGGQTGDIGYITGDNLNAEVLKTEKAPNGQAMHFVRLIEGDINVGDTVHLSVDKERRFAICQDHSATHLLQRALKDVLGDEVEQAGSYLDGYTLRFDFNYKGDITDDEVIKTEEKVNEMIKACYPCEIKEMKKEDAIKMGATALFGEKYGDVVRVVKFGPSIELCGGTHVTNTGNIRSFAIKSIESKGLNVYRIEAVCDTNLEIELFEMIKPYNDEMILLLKKAKKIIKEADDNGIDLLFDVNISNERPKCYKDVLENKLEVETLRKKIALLEKDYEEKLIAKEVSNVNTYLDEKKKGIYGDVLIKVFENKSINILKSLAGAISPRLTNGVVFLVNKTDSSLNFVCKVNDDLKDKVDAGLLVKDASKIAGGNGGGSKVFAQGGGTIIDKLDMILTYVKSKIEKE</sequence>
<dbReference type="FunFam" id="3.30.54.20:FF:000001">
    <property type="entry name" value="Alanine--tRNA ligase"/>
    <property type="match status" value="1"/>
</dbReference>
<dbReference type="InterPro" id="IPR018165">
    <property type="entry name" value="Ala-tRNA-synth_IIc_core"/>
</dbReference>
<reference evidence="17" key="1">
    <citation type="submission" date="2020-10" db="EMBL/GenBank/DDBJ databases">
        <authorList>
            <person name="Gilroy R."/>
        </authorList>
    </citation>
    <scope>NUCLEOTIDE SEQUENCE</scope>
    <source>
        <strain evidence="17">CHK193-30670</strain>
    </source>
</reference>
<dbReference type="InterPro" id="IPR018163">
    <property type="entry name" value="Thr/Ala-tRNA-synth_IIc_edit"/>
</dbReference>
<evidence type="ECO:0000256" key="13">
    <source>
        <dbReference type="ARBA" id="ARBA00048300"/>
    </source>
</evidence>
<dbReference type="AlphaFoldDB" id="A0A9D1IP74"/>
<dbReference type="Pfam" id="PF01411">
    <property type="entry name" value="tRNA-synt_2c"/>
    <property type="match status" value="1"/>
</dbReference>
<dbReference type="Gene3D" id="2.40.30.130">
    <property type="match status" value="1"/>
</dbReference>
<keyword evidence="2 14" id="KW-0963">Cytoplasm</keyword>
<dbReference type="GO" id="GO:0016740">
    <property type="term" value="F:transferase activity"/>
    <property type="evidence" value="ECO:0007669"/>
    <property type="project" value="UniProtKB-ARBA"/>
</dbReference>
<dbReference type="FunFam" id="3.30.980.10:FF:000004">
    <property type="entry name" value="Alanine--tRNA ligase, cytoplasmic"/>
    <property type="match status" value="1"/>
</dbReference>
<evidence type="ECO:0000256" key="7">
    <source>
        <dbReference type="ARBA" id="ARBA00022833"/>
    </source>
</evidence>
<dbReference type="PANTHER" id="PTHR11777">
    <property type="entry name" value="ALANYL-TRNA SYNTHETASE"/>
    <property type="match status" value="1"/>
</dbReference>
<gene>
    <name evidence="14 17" type="primary">alaS</name>
    <name evidence="17" type="ORF">IAB68_06170</name>
</gene>
<evidence type="ECO:0000256" key="5">
    <source>
        <dbReference type="ARBA" id="ARBA00022723"/>
    </source>
</evidence>
<evidence type="ECO:0000256" key="10">
    <source>
        <dbReference type="ARBA" id="ARBA00022917"/>
    </source>
</evidence>
<dbReference type="GO" id="GO:0004813">
    <property type="term" value="F:alanine-tRNA ligase activity"/>
    <property type="evidence" value="ECO:0007669"/>
    <property type="project" value="UniProtKB-UniRule"/>
</dbReference>
<evidence type="ECO:0000256" key="11">
    <source>
        <dbReference type="ARBA" id="ARBA00023146"/>
    </source>
</evidence>
<evidence type="ECO:0000256" key="2">
    <source>
        <dbReference type="ARBA" id="ARBA00022490"/>
    </source>
</evidence>
<dbReference type="EC" id="6.1.1.7" evidence="14"/>
<dbReference type="GO" id="GO:0005829">
    <property type="term" value="C:cytosol"/>
    <property type="evidence" value="ECO:0007669"/>
    <property type="project" value="TreeGrafter"/>
</dbReference>
<dbReference type="PRINTS" id="PR00980">
    <property type="entry name" value="TRNASYNTHALA"/>
</dbReference>
<dbReference type="GO" id="GO:0140096">
    <property type="term" value="F:catalytic activity, acting on a protein"/>
    <property type="evidence" value="ECO:0007669"/>
    <property type="project" value="UniProtKB-ARBA"/>
</dbReference>
<dbReference type="EMBL" id="DVMT01000061">
    <property type="protein sequence ID" value="HIU40862.1"/>
    <property type="molecule type" value="Genomic_DNA"/>
</dbReference>
<evidence type="ECO:0000256" key="9">
    <source>
        <dbReference type="ARBA" id="ARBA00022884"/>
    </source>
</evidence>
<reference evidence="17" key="2">
    <citation type="journal article" date="2021" name="PeerJ">
        <title>Extensive microbial diversity within the chicken gut microbiome revealed by metagenomics and culture.</title>
        <authorList>
            <person name="Gilroy R."/>
            <person name="Ravi A."/>
            <person name="Getino M."/>
            <person name="Pursley I."/>
            <person name="Horton D.L."/>
            <person name="Alikhan N.F."/>
            <person name="Baker D."/>
            <person name="Gharbi K."/>
            <person name="Hall N."/>
            <person name="Watson M."/>
            <person name="Adriaenssens E.M."/>
            <person name="Foster-Nyarko E."/>
            <person name="Jarju S."/>
            <person name="Secka A."/>
            <person name="Antonio M."/>
            <person name="Oren A."/>
            <person name="Chaudhuri R.R."/>
            <person name="La Ragione R."/>
            <person name="Hildebrand F."/>
            <person name="Pallen M.J."/>
        </authorList>
    </citation>
    <scope>NUCLEOTIDE SEQUENCE</scope>
    <source>
        <strain evidence="17">CHK193-30670</strain>
    </source>
</reference>
<dbReference type="InterPro" id="IPR018162">
    <property type="entry name" value="Ala-tRNA-ligase_IIc_anticod-bd"/>
</dbReference>
<comment type="cofactor">
    <cofactor evidence="14">
        <name>Zn(2+)</name>
        <dbReference type="ChEBI" id="CHEBI:29105"/>
    </cofactor>
    <text evidence="14">Binds 1 zinc ion per subunit.</text>
</comment>
<feature type="binding site" evidence="14">
    <location>
        <position position="659"/>
    </location>
    <ligand>
        <name>Zn(2+)</name>
        <dbReference type="ChEBI" id="CHEBI:29105"/>
    </ligand>
</feature>
<evidence type="ECO:0000256" key="3">
    <source>
        <dbReference type="ARBA" id="ARBA00022555"/>
    </source>
</evidence>
<comment type="similarity">
    <text evidence="1 14">Belongs to the class-II aminoacyl-tRNA synthetase family.</text>
</comment>
<feature type="domain" description="Alanyl-transfer RNA synthetases family profile" evidence="16">
    <location>
        <begin position="4"/>
        <end position="698"/>
    </location>
</feature>
<dbReference type="InterPro" id="IPR045864">
    <property type="entry name" value="aa-tRNA-synth_II/BPL/LPL"/>
</dbReference>
<dbReference type="NCBIfam" id="TIGR00344">
    <property type="entry name" value="alaS"/>
    <property type="match status" value="1"/>
</dbReference>
<dbReference type="InterPro" id="IPR002318">
    <property type="entry name" value="Ala-tRNA-lgiase_IIc"/>
</dbReference>
<dbReference type="PANTHER" id="PTHR11777:SF9">
    <property type="entry name" value="ALANINE--TRNA LIGASE, CYTOPLASMIC"/>
    <property type="match status" value="1"/>
</dbReference>
<comment type="domain">
    <text evidence="14">Consists of three domains; the N-terminal catalytic domain, the editing domain and the C-terminal C-Ala domain. The editing domain removes incorrectly charged amino acids, while the C-Ala domain, along with tRNA(Ala), serves as a bridge to cooperatively bring together the editing and aminoacylation centers thus stimulating deacylation of misacylated tRNAs.</text>
</comment>
<evidence type="ECO:0000313" key="18">
    <source>
        <dbReference type="Proteomes" id="UP000824074"/>
    </source>
</evidence>
<dbReference type="InterPro" id="IPR023033">
    <property type="entry name" value="Ala_tRNA_ligase_euk/bac"/>
</dbReference>
<dbReference type="FunFam" id="3.30.930.10:FF:000046">
    <property type="entry name" value="Alanine--tRNA ligase"/>
    <property type="match status" value="1"/>
</dbReference>
<dbReference type="HAMAP" id="MF_00036_B">
    <property type="entry name" value="Ala_tRNA_synth_B"/>
    <property type="match status" value="1"/>
</dbReference>
<dbReference type="GO" id="GO:0006419">
    <property type="term" value="P:alanyl-tRNA aminoacylation"/>
    <property type="evidence" value="ECO:0007669"/>
    <property type="project" value="UniProtKB-UniRule"/>
</dbReference>
<dbReference type="PROSITE" id="PS50860">
    <property type="entry name" value="AA_TRNA_LIGASE_II_ALA"/>
    <property type="match status" value="1"/>
</dbReference>
<dbReference type="CDD" id="cd00673">
    <property type="entry name" value="AlaRS_core"/>
    <property type="match status" value="1"/>
</dbReference>
<keyword evidence="6 14" id="KW-0547">Nucleotide-binding</keyword>
<dbReference type="InterPro" id="IPR018164">
    <property type="entry name" value="Ala-tRNA-synth_IIc_N"/>
</dbReference>
<comment type="subcellular location">
    <subcellularLocation>
        <location evidence="14">Cytoplasm</location>
    </subcellularLocation>
</comment>
<evidence type="ECO:0000256" key="1">
    <source>
        <dbReference type="ARBA" id="ARBA00008226"/>
    </source>
</evidence>
<evidence type="ECO:0000313" key="17">
    <source>
        <dbReference type="EMBL" id="HIU40862.1"/>
    </source>
</evidence>
<dbReference type="SUPFAM" id="SSF101353">
    <property type="entry name" value="Putative anticodon-binding domain of alanyl-tRNA synthetase (AlaRS)"/>
    <property type="match status" value="1"/>
</dbReference>
<feature type="binding site" evidence="14">
    <location>
        <position position="554"/>
    </location>
    <ligand>
        <name>Zn(2+)</name>
        <dbReference type="ChEBI" id="CHEBI:29105"/>
    </ligand>
</feature>
<dbReference type="InterPro" id="IPR050058">
    <property type="entry name" value="Ala-tRNA_ligase"/>
</dbReference>
<dbReference type="Gene3D" id="3.30.54.20">
    <property type="match status" value="1"/>
</dbReference>
<comment type="function">
    <text evidence="12 14">Catalyzes the attachment of alanine to tRNA(Ala) in a two-step reaction: alanine is first activated by ATP to form Ala-AMP and then transferred to the acceptor end of tRNA(Ala). Also edits incorrectly charged Ser-tRNA(Ala) and Gly-tRNA(Ala) via its editing domain.</text>
</comment>
<dbReference type="InterPro" id="IPR009000">
    <property type="entry name" value="Transl_B-barrel_sf"/>
</dbReference>
<evidence type="ECO:0000256" key="4">
    <source>
        <dbReference type="ARBA" id="ARBA00022598"/>
    </source>
</evidence>
<dbReference type="Pfam" id="PF02272">
    <property type="entry name" value="DHHA1"/>
    <property type="match status" value="1"/>
</dbReference>
<dbReference type="Gene3D" id="3.30.980.10">
    <property type="entry name" value="Threonyl-trna Synthetase, Chain A, domain 2"/>
    <property type="match status" value="1"/>
</dbReference>
<protein>
    <recommendedName>
        <fullName evidence="14">Alanine--tRNA ligase</fullName>
        <ecNumber evidence="14">6.1.1.7</ecNumber>
    </recommendedName>
    <alternativeName>
        <fullName evidence="14">Alanyl-tRNA synthetase</fullName>
        <shortName evidence="14">AlaRS</shortName>
    </alternativeName>
</protein>
<dbReference type="GO" id="GO:0008270">
    <property type="term" value="F:zinc ion binding"/>
    <property type="evidence" value="ECO:0007669"/>
    <property type="project" value="UniProtKB-UniRule"/>
</dbReference>
<keyword evidence="15" id="KW-0175">Coiled coil</keyword>
<keyword evidence="7 14" id="KW-0862">Zinc</keyword>
<keyword evidence="8 14" id="KW-0067">ATP-binding</keyword>
<evidence type="ECO:0000256" key="8">
    <source>
        <dbReference type="ARBA" id="ARBA00022840"/>
    </source>
</evidence>
<dbReference type="SUPFAM" id="SSF55186">
    <property type="entry name" value="ThrRS/AlaRS common domain"/>
    <property type="match status" value="1"/>
</dbReference>
<dbReference type="SUPFAM" id="SSF55681">
    <property type="entry name" value="Class II aaRS and biotin synthetases"/>
    <property type="match status" value="1"/>
</dbReference>
<keyword evidence="4 14" id="KW-0436">Ligase</keyword>
<keyword evidence="10 14" id="KW-0648">Protein biosynthesis</keyword>
<keyword evidence="11 14" id="KW-0030">Aminoacyl-tRNA synthetase</keyword>
<evidence type="ECO:0000256" key="14">
    <source>
        <dbReference type="HAMAP-Rule" id="MF_00036"/>
    </source>
</evidence>
<dbReference type="Proteomes" id="UP000824074">
    <property type="component" value="Unassembled WGS sequence"/>
</dbReference>
<name>A0A9D1IP74_9FIRM</name>
<feature type="coiled-coil region" evidence="15">
    <location>
        <begin position="745"/>
        <end position="772"/>
    </location>
</feature>
<dbReference type="SMART" id="SM00863">
    <property type="entry name" value="tRNA_SAD"/>
    <property type="match status" value="1"/>
</dbReference>
<comment type="caution">
    <text evidence="17">The sequence shown here is derived from an EMBL/GenBank/DDBJ whole genome shotgun (WGS) entry which is preliminary data.</text>
</comment>
<dbReference type="Gene3D" id="3.30.930.10">
    <property type="entry name" value="Bira Bifunctional Protein, Domain 2"/>
    <property type="match status" value="1"/>
</dbReference>
<dbReference type="GO" id="GO:0005524">
    <property type="term" value="F:ATP binding"/>
    <property type="evidence" value="ECO:0007669"/>
    <property type="project" value="UniProtKB-UniRule"/>
</dbReference>
<keyword evidence="5 14" id="KW-0479">Metal-binding</keyword>
<keyword evidence="9 14" id="KW-0694">RNA-binding</keyword>
<organism evidence="17 18">
    <name type="scientific">Candidatus Aphodocola excrementigallinarum</name>
    <dbReference type="NCBI Taxonomy" id="2840670"/>
    <lineage>
        <taxon>Bacteria</taxon>
        <taxon>Bacillati</taxon>
        <taxon>Bacillota</taxon>
        <taxon>Bacilli</taxon>
        <taxon>Candidatus Aphodocola</taxon>
    </lineage>
</organism>
<feature type="binding site" evidence="14">
    <location>
        <position position="655"/>
    </location>
    <ligand>
        <name>Zn(2+)</name>
        <dbReference type="ChEBI" id="CHEBI:29105"/>
    </ligand>
</feature>
<dbReference type="InterPro" id="IPR003156">
    <property type="entry name" value="DHHA1_dom"/>
</dbReference>
<evidence type="ECO:0000256" key="12">
    <source>
        <dbReference type="ARBA" id="ARBA00024779"/>
    </source>
</evidence>
<keyword evidence="3 14" id="KW-0820">tRNA-binding</keyword>
<dbReference type="GO" id="GO:0000049">
    <property type="term" value="F:tRNA binding"/>
    <property type="evidence" value="ECO:0007669"/>
    <property type="project" value="UniProtKB-KW"/>
</dbReference>
<accession>A0A9D1IP74</accession>
<comment type="catalytic activity">
    <reaction evidence="13 14">
        <text>tRNA(Ala) + L-alanine + ATP = L-alanyl-tRNA(Ala) + AMP + diphosphate</text>
        <dbReference type="Rhea" id="RHEA:12540"/>
        <dbReference type="Rhea" id="RHEA-COMP:9657"/>
        <dbReference type="Rhea" id="RHEA-COMP:9923"/>
        <dbReference type="ChEBI" id="CHEBI:30616"/>
        <dbReference type="ChEBI" id="CHEBI:33019"/>
        <dbReference type="ChEBI" id="CHEBI:57972"/>
        <dbReference type="ChEBI" id="CHEBI:78442"/>
        <dbReference type="ChEBI" id="CHEBI:78497"/>
        <dbReference type="ChEBI" id="CHEBI:456215"/>
        <dbReference type="EC" id="6.1.1.7"/>
    </reaction>
</comment>
<dbReference type="SUPFAM" id="SSF50447">
    <property type="entry name" value="Translation proteins"/>
    <property type="match status" value="1"/>
</dbReference>
<evidence type="ECO:0000256" key="15">
    <source>
        <dbReference type="SAM" id="Coils"/>
    </source>
</evidence>
<dbReference type="Pfam" id="PF07973">
    <property type="entry name" value="tRNA_SAD"/>
    <property type="match status" value="1"/>
</dbReference>
<dbReference type="GO" id="GO:0002161">
    <property type="term" value="F:aminoacyl-tRNA deacylase activity"/>
    <property type="evidence" value="ECO:0007669"/>
    <property type="project" value="TreeGrafter"/>
</dbReference>
<proteinExistence type="inferred from homology"/>
<dbReference type="Gene3D" id="3.10.310.40">
    <property type="match status" value="1"/>
</dbReference>
<feature type="binding site" evidence="14">
    <location>
        <position position="558"/>
    </location>
    <ligand>
        <name>Zn(2+)</name>
        <dbReference type="ChEBI" id="CHEBI:29105"/>
    </ligand>
</feature>
<evidence type="ECO:0000259" key="16">
    <source>
        <dbReference type="PROSITE" id="PS50860"/>
    </source>
</evidence>
<evidence type="ECO:0000256" key="6">
    <source>
        <dbReference type="ARBA" id="ARBA00022741"/>
    </source>
</evidence>
<dbReference type="InterPro" id="IPR012947">
    <property type="entry name" value="tRNA_SAD"/>
</dbReference>
<dbReference type="FunFam" id="3.10.310.40:FF:000001">
    <property type="entry name" value="Alanine--tRNA ligase"/>
    <property type="match status" value="1"/>
</dbReference>